<dbReference type="InterPro" id="IPR023346">
    <property type="entry name" value="Lysozyme-like_dom_sf"/>
</dbReference>
<comment type="subcellular location">
    <subcellularLocation>
        <location evidence="8">Cell outer membrane</location>
        <topology evidence="8">Peripheral membrane protein</topology>
    </subcellularLocation>
    <text evidence="8">Attached to the inner leaflet of the outer membrane.</text>
</comment>
<dbReference type="Gene3D" id="1.10.530.10">
    <property type="match status" value="1"/>
</dbReference>
<gene>
    <name evidence="8" type="primary">mltF</name>
    <name evidence="10" type="ORF">SAMN04490182_4293</name>
</gene>
<dbReference type="EMBL" id="LT629753">
    <property type="protein sequence ID" value="SDT36317.1"/>
    <property type="molecule type" value="Genomic_DNA"/>
</dbReference>
<protein>
    <recommendedName>
        <fullName evidence="8">Membrane-bound lytic murein transglycosylase F</fullName>
        <ecNumber evidence="8">4.2.2.n1</ecNumber>
    </recommendedName>
    <alternativeName>
        <fullName evidence="8">Murein lyase F</fullName>
    </alternativeName>
</protein>
<feature type="active site" evidence="8">
    <location>
        <position position="381"/>
    </location>
</feature>
<comment type="caution">
    <text evidence="8">Lacks conserved residue(s) required for the propagation of feature annotation.</text>
</comment>
<comment type="similarity">
    <text evidence="8">In the C-terminal section; belongs to the transglycosylase Slt family.</text>
</comment>
<keyword evidence="3 8" id="KW-0732">Signal</keyword>
<dbReference type="Pfam" id="PF00497">
    <property type="entry name" value="SBP_bac_3"/>
    <property type="match status" value="1"/>
</dbReference>
<accession>A0ABY0UY20</accession>
<evidence type="ECO:0000256" key="1">
    <source>
        <dbReference type="ARBA" id="ARBA00007734"/>
    </source>
</evidence>
<dbReference type="PANTHER" id="PTHR35936">
    <property type="entry name" value="MEMBRANE-BOUND LYTIC MUREIN TRANSGLYCOSYLASE F"/>
    <property type="match status" value="1"/>
</dbReference>
<dbReference type="PANTHER" id="PTHR35936:SF32">
    <property type="entry name" value="MEMBRANE-BOUND LYTIC MUREIN TRANSGLYCOSYLASE F"/>
    <property type="match status" value="1"/>
</dbReference>
<dbReference type="Gene3D" id="3.40.190.10">
    <property type="entry name" value="Periplasmic binding protein-like II"/>
    <property type="match status" value="2"/>
</dbReference>
<keyword evidence="11" id="KW-1185">Reference proteome</keyword>
<comment type="similarity">
    <text evidence="8">In the N-terminal section; belongs to the bacterial solute-binding protein 3 family.</text>
</comment>
<dbReference type="HAMAP" id="MF_02016">
    <property type="entry name" value="MltF"/>
    <property type="match status" value="1"/>
</dbReference>
<feature type="domain" description="Solute-binding protein family 3/N-terminal" evidence="9">
    <location>
        <begin position="109"/>
        <end position="334"/>
    </location>
</feature>
<dbReference type="NCBIfam" id="NF008112">
    <property type="entry name" value="PRK10859.1"/>
    <property type="match status" value="1"/>
</dbReference>
<dbReference type="InterPro" id="IPR008258">
    <property type="entry name" value="Transglycosylase_SLT_dom_1"/>
</dbReference>
<dbReference type="CDD" id="cd13403">
    <property type="entry name" value="MLTF-like"/>
    <property type="match status" value="1"/>
</dbReference>
<comment type="catalytic activity">
    <reaction evidence="8">
        <text>Exolytic cleavage of the (1-&gt;4)-beta-glycosidic linkage between N-acetylmuramic acid (MurNAc) and N-acetylglucosamine (GlcNAc) residues in peptidoglycan, from either the reducing or the non-reducing ends of the peptidoglycan chains, with concomitant formation of a 1,6-anhydrobond in the MurNAc residue.</text>
        <dbReference type="EC" id="4.2.2.n1"/>
    </reaction>
</comment>
<comment type="domain">
    <text evidence="8">The N-terminal domain does not have lytic activity and probably modulates enzymatic activity. The C-terminal domain is the catalytic active domain.</text>
</comment>
<evidence type="ECO:0000256" key="8">
    <source>
        <dbReference type="HAMAP-Rule" id="MF_02016"/>
    </source>
</evidence>
<feature type="region of interest" description="LT domain" evidence="8">
    <location>
        <begin position="335"/>
        <end position="553"/>
    </location>
</feature>
<evidence type="ECO:0000256" key="7">
    <source>
        <dbReference type="ARBA" id="ARBA00023316"/>
    </source>
</evidence>
<dbReference type="InterPro" id="IPR001638">
    <property type="entry name" value="Solute-binding_3/MltF_N"/>
</dbReference>
<evidence type="ECO:0000259" key="9">
    <source>
        <dbReference type="SMART" id="SM00062"/>
    </source>
</evidence>
<evidence type="ECO:0000256" key="4">
    <source>
        <dbReference type="ARBA" id="ARBA00023136"/>
    </source>
</evidence>
<evidence type="ECO:0000313" key="10">
    <source>
        <dbReference type="EMBL" id="SDT36317.1"/>
    </source>
</evidence>
<name>A0ABY0UY20_PSECE</name>
<dbReference type="InterPro" id="IPR023703">
    <property type="entry name" value="MltF"/>
</dbReference>
<proteinExistence type="inferred from homology"/>
<dbReference type="Pfam" id="PF01464">
    <property type="entry name" value="SLT"/>
    <property type="match status" value="1"/>
</dbReference>
<dbReference type="SMART" id="SM00062">
    <property type="entry name" value="PBPb"/>
    <property type="match status" value="1"/>
</dbReference>
<evidence type="ECO:0000256" key="6">
    <source>
        <dbReference type="ARBA" id="ARBA00023239"/>
    </source>
</evidence>
<evidence type="ECO:0000256" key="2">
    <source>
        <dbReference type="ARBA" id="ARBA00010333"/>
    </source>
</evidence>
<reference evidence="10 11" key="1">
    <citation type="submission" date="2016-10" db="EMBL/GenBank/DDBJ databases">
        <authorList>
            <person name="Varghese N."/>
            <person name="Submissions S."/>
        </authorList>
    </citation>
    <scope>NUCLEOTIDE SEQUENCE [LARGE SCALE GENOMIC DNA]</scope>
    <source>
        <strain evidence="10 11">BS2981</strain>
    </source>
</reference>
<dbReference type="SUPFAM" id="SSF53955">
    <property type="entry name" value="Lysozyme-like"/>
    <property type="match status" value="1"/>
</dbReference>
<dbReference type="CDD" id="cd01009">
    <property type="entry name" value="PBP2_YfhD_N"/>
    <property type="match status" value="1"/>
</dbReference>
<organism evidence="10 11">
    <name type="scientific">Pseudomonas cedrina</name>
    <dbReference type="NCBI Taxonomy" id="651740"/>
    <lineage>
        <taxon>Bacteria</taxon>
        <taxon>Pseudomonadati</taxon>
        <taxon>Pseudomonadota</taxon>
        <taxon>Gammaproteobacteria</taxon>
        <taxon>Pseudomonadales</taxon>
        <taxon>Pseudomonadaceae</taxon>
        <taxon>Pseudomonas</taxon>
    </lineage>
</organism>
<dbReference type="SUPFAM" id="SSF53850">
    <property type="entry name" value="Periplasmic binding protein-like II"/>
    <property type="match status" value="1"/>
</dbReference>
<dbReference type="InterPro" id="IPR000189">
    <property type="entry name" value="Transglyc_AS"/>
</dbReference>
<evidence type="ECO:0000256" key="3">
    <source>
        <dbReference type="ARBA" id="ARBA00022729"/>
    </source>
</evidence>
<keyword evidence="4 8" id="KW-0472">Membrane</keyword>
<keyword evidence="5 8" id="KW-0998">Cell outer membrane</keyword>
<keyword evidence="7 8" id="KW-0961">Cell wall biogenesis/degradation</keyword>
<comment type="similarity">
    <text evidence="2">Belongs to the bacterial solute-binding protein 3 family.</text>
</comment>
<dbReference type="PROSITE" id="PS00922">
    <property type="entry name" value="TRANSGLYCOSYLASE"/>
    <property type="match status" value="1"/>
</dbReference>
<keyword evidence="6 8" id="KW-0456">Lyase</keyword>
<evidence type="ECO:0000256" key="5">
    <source>
        <dbReference type="ARBA" id="ARBA00023237"/>
    </source>
</evidence>
<dbReference type="EC" id="4.2.2.n1" evidence="8"/>
<comment type="similarity">
    <text evidence="1">Belongs to the transglycosylase Slt family.</text>
</comment>
<dbReference type="Proteomes" id="UP000199576">
    <property type="component" value="Chromosome I"/>
</dbReference>
<comment type="function">
    <text evidence="8">Murein-degrading enzyme that degrades murein glycan strands and insoluble, high-molecular weight murein sacculi, with the concomitant formation of a 1,6-anhydromuramoyl product. Lytic transglycosylases (LTs) play an integral role in the metabolism of the peptidoglycan (PG) sacculus. Their lytic action creates space within the PG sacculus to allow for its expansion as well as for the insertion of various structures such as secretion systems and flagella.</text>
</comment>
<evidence type="ECO:0000313" key="11">
    <source>
        <dbReference type="Proteomes" id="UP000199576"/>
    </source>
</evidence>
<sequence>MAAAGRQLAGLHLVQRPIWGIPHSYFNRHNRAPSRVSAGCSTVLQALADKSRAVEIWRRGPFAYTAQMFSPTALRPRCAKWLIATGLFLMLSACVDKPSTLERIKEDGVLRVITRNSPATYFQDRNGETGFEYELVKRFADDLGVKLEIETADNLDDLFGQLGKPNGPVLAAAGLVSSEQRQAQVRFSHPYLEVTPQIIYRNGQSRPTNAADLVSKKIMVLKGSTHAEQLAALKKQNPAIEYEESDAVEVVDLLRMVDEGQIDLTLVDSNEVAMNQVYFPNVRVAFDLGDASNQSWAVAAGEDNSLLNEINSYLDKVEKNGTLQRLKDRYYGHVDVLGYVGAYTFAQHLQQRLPKYEKHFRAYAKEEKVDWRLLAAIGYQESLWQPAVTSKTGVRGLMMLTQNTAQAMGVSNRLDPKQSIMGGAKYLAKIKDELDDSIKEPDRTWFALAAYNVGTGHLEDARTLAKREGLNPNKWLDVKKMLPRLSQKQWYSKTRYGYARGGEPVHFVANIRRYYDILTWVTQPQLEGNQVVEGNLHVPGVDKTKPPEDTPQL</sequence>